<evidence type="ECO:0000256" key="1">
    <source>
        <dbReference type="SAM" id="Phobius"/>
    </source>
</evidence>
<proteinExistence type="predicted"/>
<protein>
    <submittedName>
        <fullName evidence="2">Copper-binding protein</fullName>
    </submittedName>
</protein>
<organism evidence="2 3">
    <name type="scientific">Jejubacter calystegiae</name>
    <dbReference type="NCBI Taxonomy" id="2579935"/>
    <lineage>
        <taxon>Bacteria</taxon>
        <taxon>Pseudomonadati</taxon>
        <taxon>Pseudomonadota</taxon>
        <taxon>Gammaproteobacteria</taxon>
        <taxon>Enterobacterales</taxon>
        <taxon>Enterobacteriaceae</taxon>
        <taxon>Jejubacter</taxon>
    </lineage>
</organism>
<keyword evidence="1" id="KW-0472">Membrane</keyword>
<keyword evidence="3" id="KW-1185">Reference proteome</keyword>
<sequence length="134" mass="14731">MLSAMTTLNPSSFQQRRQLKALAFLVLTGIAMMICLTQRAGVLRDLQITAAGVIHAAQIPEDKQPLPAALSPCQLSAHSLFSALPLLFDAIVLLPGLLALLLPVLMARRAPFPHGHEPPWPRRRIHLTNCVFRE</sequence>
<name>A0A4V1G7I0_9ENTR</name>
<gene>
    <name evidence="2" type="ORF">FEM41_08650</name>
</gene>
<evidence type="ECO:0000313" key="2">
    <source>
        <dbReference type="EMBL" id="QCT19717.1"/>
    </source>
</evidence>
<dbReference type="Proteomes" id="UP000302163">
    <property type="component" value="Chromosome"/>
</dbReference>
<dbReference type="KEGG" id="izh:FEM41_08650"/>
<feature type="transmembrane region" description="Helical" evidence="1">
    <location>
        <begin position="86"/>
        <end position="106"/>
    </location>
</feature>
<keyword evidence="1" id="KW-0812">Transmembrane</keyword>
<keyword evidence="1" id="KW-1133">Transmembrane helix</keyword>
<reference evidence="2 3" key="1">
    <citation type="submission" date="2019-05" db="EMBL/GenBank/DDBJ databases">
        <title>Complete genome sequence of Izhakiella calystegiae KSNA2, an endophyte isolated from beach morning glory (Calystegia soldanella).</title>
        <authorList>
            <person name="Jiang L."/>
            <person name="Jeong J.C."/>
            <person name="Kim C.Y."/>
            <person name="Kim D.H."/>
            <person name="Kim S.W."/>
            <person name="Lee j."/>
        </authorList>
    </citation>
    <scope>NUCLEOTIDE SEQUENCE [LARGE SCALE GENOMIC DNA]</scope>
    <source>
        <strain evidence="2 3">KSNA2</strain>
    </source>
</reference>
<accession>A0A4V1G7I0</accession>
<dbReference type="EMBL" id="CP040428">
    <property type="protein sequence ID" value="QCT19717.1"/>
    <property type="molecule type" value="Genomic_DNA"/>
</dbReference>
<feature type="transmembrane region" description="Helical" evidence="1">
    <location>
        <begin position="21"/>
        <end position="40"/>
    </location>
</feature>
<evidence type="ECO:0000313" key="3">
    <source>
        <dbReference type="Proteomes" id="UP000302163"/>
    </source>
</evidence>
<dbReference type="OrthoDB" id="6556404at2"/>
<dbReference type="AlphaFoldDB" id="A0A4V1G7I0"/>
<dbReference type="RefSeq" id="WP_138095594.1">
    <property type="nucleotide sequence ID" value="NZ_CP040428.1"/>
</dbReference>